<dbReference type="RefSeq" id="WP_301569655.1">
    <property type="nucleotide sequence ID" value="NZ_JAPWIE010000001.1"/>
</dbReference>
<feature type="transmembrane region" description="Helical" evidence="1">
    <location>
        <begin position="112"/>
        <end position="130"/>
    </location>
</feature>
<dbReference type="Pfam" id="PF06912">
    <property type="entry name" value="DUF1275"/>
    <property type="match status" value="1"/>
</dbReference>
<organism evidence="2 3">
    <name type="scientific">Gordonia rubripertincta</name>
    <name type="common">Rhodococcus corallinus</name>
    <dbReference type="NCBI Taxonomy" id="36822"/>
    <lineage>
        <taxon>Bacteria</taxon>
        <taxon>Bacillati</taxon>
        <taxon>Actinomycetota</taxon>
        <taxon>Actinomycetes</taxon>
        <taxon>Mycobacteriales</taxon>
        <taxon>Gordoniaceae</taxon>
        <taxon>Gordonia</taxon>
    </lineage>
</organism>
<dbReference type="EMBL" id="JAPWIE010000001">
    <property type="protein sequence ID" value="MCZ4549179.1"/>
    <property type="molecule type" value="Genomic_DNA"/>
</dbReference>
<dbReference type="PANTHER" id="PTHR37314:SF4">
    <property type="entry name" value="UPF0700 TRANSMEMBRANE PROTEIN YOAK"/>
    <property type="match status" value="1"/>
</dbReference>
<comment type="caution">
    <text evidence="2">The sequence shown here is derived from an EMBL/GenBank/DDBJ whole genome shotgun (WGS) entry which is preliminary data.</text>
</comment>
<name>A0ABT4MQA1_GORRU</name>
<sequence length="226" mass="24233">MQSTSSTLRFALLITLASGFLDSYTFLVRGGVFANVQTANVILMGIGLSDRHWSAALLHLWPILAFLLGVTLAVHIKSGRVDHLLNHPIRWTVGFQALVLAAVGFVPTSVPHTYVTVPIAFCTAMTITMFRSIGDLGYFAVATTGNLMHMIEYGYAASIDKRAEALSAFATYAKVAGTFAAGALIGAVATQLFDAHAVWLAAGFLAVTLVFFVVDQRRAEHEADSP</sequence>
<keyword evidence="1" id="KW-0472">Membrane</keyword>
<dbReference type="InterPro" id="IPR010699">
    <property type="entry name" value="DUF1275"/>
</dbReference>
<keyword evidence="1" id="KW-1133">Transmembrane helix</keyword>
<accession>A0ABT4MQA1</accession>
<feature type="transmembrane region" description="Helical" evidence="1">
    <location>
        <begin position="169"/>
        <end position="190"/>
    </location>
</feature>
<gene>
    <name evidence="2" type="ORF">O4213_04250</name>
</gene>
<feature type="transmembrane region" description="Helical" evidence="1">
    <location>
        <begin position="88"/>
        <end position="106"/>
    </location>
</feature>
<keyword evidence="3" id="KW-1185">Reference proteome</keyword>
<reference evidence="2" key="1">
    <citation type="submission" date="2022-12" db="EMBL/GenBank/DDBJ databases">
        <authorList>
            <person name="Krivoruchko A.V."/>
            <person name="Elkin A."/>
        </authorList>
    </citation>
    <scope>NUCLEOTIDE SEQUENCE</scope>
    <source>
        <strain evidence="2">IEGM 1388</strain>
    </source>
</reference>
<proteinExistence type="predicted"/>
<evidence type="ECO:0000256" key="1">
    <source>
        <dbReference type="SAM" id="Phobius"/>
    </source>
</evidence>
<feature type="transmembrane region" description="Helical" evidence="1">
    <location>
        <begin position="196"/>
        <end position="214"/>
    </location>
</feature>
<evidence type="ECO:0000313" key="2">
    <source>
        <dbReference type="EMBL" id="MCZ4549179.1"/>
    </source>
</evidence>
<feature type="transmembrane region" description="Helical" evidence="1">
    <location>
        <begin position="54"/>
        <end position="76"/>
    </location>
</feature>
<dbReference type="Proteomes" id="UP001067235">
    <property type="component" value="Unassembled WGS sequence"/>
</dbReference>
<evidence type="ECO:0000313" key="3">
    <source>
        <dbReference type="Proteomes" id="UP001067235"/>
    </source>
</evidence>
<protein>
    <submittedName>
        <fullName evidence="2">YoaK family protein</fullName>
    </submittedName>
</protein>
<keyword evidence="1" id="KW-0812">Transmembrane</keyword>
<dbReference type="PANTHER" id="PTHR37314">
    <property type="entry name" value="SLR0142 PROTEIN"/>
    <property type="match status" value="1"/>
</dbReference>